<keyword evidence="2" id="KW-1185">Reference proteome</keyword>
<gene>
    <name evidence="1" type="ORF">N7530_003757</name>
</gene>
<protein>
    <submittedName>
        <fullName evidence="1">Uncharacterized protein</fullName>
    </submittedName>
</protein>
<dbReference type="EMBL" id="JAPWDO010000003">
    <property type="protein sequence ID" value="KAJ5478248.1"/>
    <property type="molecule type" value="Genomic_DNA"/>
</dbReference>
<accession>A0A9W9WWY3</accession>
<dbReference type="Proteomes" id="UP001147760">
    <property type="component" value="Unassembled WGS sequence"/>
</dbReference>
<sequence length="100" mass="11241">MTTTKSLMPAGSLMCNKTADAEEALGISTDSDMYGAVRDKTQETRILLSSPVRKIEGIMMLNIPWEYEIDFLYQPQTCVVSYFFEPTSGIHLNTPSDQRL</sequence>
<reference evidence="1" key="2">
    <citation type="journal article" date="2023" name="IMA Fungus">
        <title>Comparative genomic study of the Penicillium genus elucidates a diverse pangenome and 15 lateral gene transfer events.</title>
        <authorList>
            <person name="Petersen C."/>
            <person name="Sorensen T."/>
            <person name="Nielsen M.R."/>
            <person name="Sondergaard T.E."/>
            <person name="Sorensen J.L."/>
            <person name="Fitzpatrick D.A."/>
            <person name="Frisvad J.C."/>
            <person name="Nielsen K.L."/>
        </authorList>
    </citation>
    <scope>NUCLEOTIDE SEQUENCE</scope>
    <source>
        <strain evidence="1">IBT 17660</strain>
    </source>
</reference>
<evidence type="ECO:0000313" key="1">
    <source>
        <dbReference type="EMBL" id="KAJ5478248.1"/>
    </source>
</evidence>
<organism evidence="1 2">
    <name type="scientific">Penicillium desertorum</name>
    <dbReference type="NCBI Taxonomy" id="1303715"/>
    <lineage>
        <taxon>Eukaryota</taxon>
        <taxon>Fungi</taxon>
        <taxon>Dikarya</taxon>
        <taxon>Ascomycota</taxon>
        <taxon>Pezizomycotina</taxon>
        <taxon>Eurotiomycetes</taxon>
        <taxon>Eurotiomycetidae</taxon>
        <taxon>Eurotiales</taxon>
        <taxon>Aspergillaceae</taxon>
        <taxon>Penicillium</taxon>
    </lineage>
</organism>
<reference evidence="1" key="1">
    <citation type="submission" date="2022-12" db="EMBL/GenBank/DDBJ databases">
        <authorList>
            <person name="Petersen C."/>
        </authorList>
    </citation>
    <scope>NUCLEOTIDE SEQUENCE</scope>
    <source>
        <strain evidence="1">IBT 17660</strain>
    </source>
</reference>
<name>A0A9W9WWY3_9EURO</name>
<dbReference type="AlphaFoldDB" id="A0A9W9WWY3"/>
<evidence type="ECO:0000313" key="2">
    <source>
        <dbReference type="Proteomes" id="UP001147760"/>
    </source>
</evidence>
<comment type="caution">
    <text evidence="1">The sequence shown here is derived from an EMBL/GenBank/DDBJ whole genome shotgun (WGS) entry which is preliminary data.</text>
</comment>
<proteinExistence type="predicted"/>